<dbReference type="RefSeq" id="WP_165236366.1">
    <property type="nucleotide sequence ID" value="NZ_CP049257.1"/>
</dbReference>
<dbReference type="Proteomes" id="UP000502996">
    <property type="component" value="Chromosome"/>
</dbReference>
<gene>
    <name evidence="2" type="ORF">G5V58_19210</name>
</gene>
<dbReference type="EMBL" id="CP049257">
    <property type="protein sequence ID" value="QIG44629.1"/>
    <property type="molecule type" value="Genomic_DNA"/>
</dbReference>
<dbReference type="KEGG" id="nano:G5V58_19210"/>
<dbReference type="InterPro" id="IPR057574">
    <property type="entry name" value="nSTAND_NTPase5_dom"/>
</dbReference>
<evidence type="ECO:0000313" key="3">
    <source>
        <dbReference type="Proteomes" id="UP000502996"/>
    </source>
</evidence>
<organism evidence="2 3">
    <name type="scientific">Nocardioides anomalus</name>
    <dbReference type="NCBI Taxonomy" id="2712223"/>
    <lineage>
        <taxon>Bacteria</taxon>
        <taxon>Bacillati</taxon>
        <taxon>Actinomycetota</taxon>
        <taxon>Actinomycetes</taxon>
        <taxon>Propionibacteriales</taxon>
        <taxon>Nocardioidaceae</taxon>
        <taxon>Nocardioides</taxon>
    </lineage>
</organism>
<reference evidence="2 3" key="1">
    <citation type="submission" date="2020-02" db="EMBL/GenBank/DDBJ databases">
        <title>Full genome sequence of Nocardioides sp. R-3366.</title>
        <authorList>
            <person name="Im W.-T."/>
        </authorList>
    </citation>
    <scope>NUCLEOTIDE SEQUENCE [LARGE SCALE GENOMIC DNA]</scope>
    <source>
        <strain evidence="2 3">R-3366</strain>
    </source>
</reference>
<keyword evidence="3" id="KW-1185">Reference proteome</keyword>
<sequence length="531" mass="57691">MLLAAAGDGKSTALMQVAYRMHKAGRNVYWRPHAGVTLDVSAIADLATEEAPLLIVDEADNCVPALEELAGALEGRQLDVVAGARLSDWRNARGDISRFANVTASEETFGRLSRREGRAIIAAWSSIPKGLGLLGDKGGLDEQLKRLLDAVESDKRSNGSLLGGLFRLRFDQSRLDAHVNEMLDNLEEHTIDGSHVSLLKAFIYVCAFEIGGLAGIDRRLWAELLGIDVKELRRTVEFSLGTEAATARAGGLVQVRHPEIARSAIRLLRGRSRGLDLGEIYGDIVRSAIALGRHLELADYSRVVHLPTKISDGLREAGYSKISSYQIAVNAASEAAEAEPSLLVYETDLGSLYRKMGQPEVAAERYAAAYTRMHLYRDRERSASGFFYDWSLSYLDADEPASALLVAAVGLSRERAKLTRTEAGRYFVVIARSLVRIGRDTGSERARLGLAAVFKLAESTLVPADDLEACRNLSSQGKAPSTSQLDSSLALRLLEKCLVQLTREAAALQTLRVPNPGLLSATIEPLIGQGR</sequence>
<proteinExistence type="predicted"/>
<evidence type="ECO:0000259" key="1">
    <source>
        <dbReference type="Pfam" id="PF25199"/>
    </source>
</evidence>
<name>A0A6G6WHE0_9ACTN</name>
<evidence type="ECO:0000313" key="2">
    <source>
        <dbReference type="EMBL" id="QIG44629.1"/>
    </source>
</evidence>
<dbReference type="Pfam" id="PF25199">
    <property type="entry name" value="nSTAND_NTPase5"/>
    <property type="match status" value="1"/>
</dbReference>
<protein>
    <recommendedName>
        <fullName evidence="1">Novel STAND NTPase 5 domain-containing protein</fullName>
    </recommendedName>
</protein>
<feature type="domain" description="Novel STAND NTPase 5" evidence="1">
    <location>
        <begin position="1"/>
        <end position="95"/>
    </location>
</feature>
<accession>A0A6G6WHE0</accession>
<dbReference type="AlphaFoldDB" id="A0A6G6WHE0"/>